<feature type="transmembrane region" description="Helical" evidence="1">
    <location>
        <begin position="6"/>
        <end position="21"/>
    </location>
</feature>
<feature type="transmembrane region" description="Helical" evidence="1">
    <location>
        <begin position="84"/>
        <end position="113"/>
    </location>
</feature>
<keyword evidence="1" id="KW-0812">Transmembrane</keyword>
<feature type="transmembrane region" description="Helical" evidence="1">
    <location>
        <begin position="265"/>
        <end position="283"/>
    </location>
</feature>
<dbReference type="PANTHER" id="PTHR36844:SF1">
    <property type="entry name" value="PROTEASE PRSW"/>
    <property type="match status" value="1"/>
</dbReference>
<accession>A0A937DIF7</accession>
<keyword evidence="2" id="KW-0645">Protease</keyword>
<feature type="transmembrane region" description="Helical" evidence="1">
    <location>
        <begin position="165"/>
        <end position="189"/>
    </location>
</feature>
<dbReference type="PANTHER" id="PTHR36844">
    <property type="entry name" value="PROTEASE PRSW"/>
    <property type="match status" value="1"/>
</dbReference>
<dbReference type="Proteomes" id="UP000642920">
    <property type="component" value="Unassembled WGS sequence"/>
</dbReference>
<evidence type="ECO:0000313" key="3">
    <source>
        <dbReference type="Proteomes" id="UP000642920"/>
    </source>
</evidence>
<dbReference type="Pfam" id="PF13367">
    <property type="entry name" value="PrsW-protease"/>
    <property type="match status" value="1"/>
</dbReference>
<keyword evidence="2" id="KW-0378">Hydrolase</keyword>
<feature type="transmembrane region" description="Helical" evidence="1">
    <location>
        <begin position="331"/>
        <end position="351"/>
    </location>
</feature>
<dbReference type="InterPro" id="IPR026898">
    <property type="entry name" value="PrsW"/>
</dbReference>
<dbReference type="RefSeq" id="WP_201916647.1">
    <property type="nucleotide sequence ID" value="NZ_JAERQG010000001.1"/>
</dbReference>
<dbReference type="GO" id="GO:0008237">
    <property type="term" value="F:metallopeptidase activity"/>
    <property type="evidence" value="ECO:0007669"/>
    <property type="project" value="UniProtKB-KW"/>
</dbReference>
<feature type="transmembrane region" description="Helical" evidence="1">
    <location>
        <begin position="289"/>
        <end position="311"/>
    </location>
</feature>
<keyword evidence="2" id="KW-0482">Metalloprotease</keyword>
<evidence type="ECO:0000256" key="1">
    <source>
        <dbReference type="SAM" id="Phobius"/>
    </source>
</evidence>
<name>A0A937DIF7_9BACT</name>
<organism evidence="2 3">
    <name type="scientific">Marivirga atlantica</name>
    <dbReference type="NCBI Taxonomy" id="1548457"/>
    <lineage>
        <taxon>Bacteria</taxon>
        <taxon>Pseudomonadati</taxon>
        <taxon>Bacteroidota</taxon>
        <taxon>Cytophagia</taxon>
        <taxon>Cytophagales</taxon>
        <taxon>Marivirgaceae</taxon>
        <taxon>Marivirga</taxon>
    </lineage>
</organism>
<keyword evidence="3" id="KW-1185">Reference proteome</keyword>
<proteinExistence type="predicted"/>
<feature type="transmembrane region" description="Helical" evidence="1">
    <location>
        <begin position="41"/>
        <end position="59"/>
    </location>
</feature>
<dbReference type="AlphaFoldDB" id="A0A937DIF7"/>
<feature type="transmembrane region" description="Helical" evidence="1">
    <location>
        <begin position="125"/>
        <end position="145"/>
    </location>
</feature>
<dbReference type="EMBL" id="JAERQG010000001">
    <property type="protein sequence ID" value="MBL0763729.1"/>
    <property type="molecule type" value="Genomic_DNA"/>
</dbReference>
<sequence>MVFSLAVLITTFSIFGLFILNKYRASRNKKLFLKKGMTRSFFAVTIIVFVIGFFVSLVLPENGLNLEIFQLHNEEMVLKSHSSYWYKILAVFTEVNLIGVFFATLILVIWAYYLHKLDFFNQEKISISILALILGMLCTFLVFPITDFLKLTFDIHFSNNALYNLFVYSWFNIGLVEEFVKILPVLVVLFFTKEVDEPIDLIYYACLSALGFAFIENLLYFRNIGGQIFIGRAMYSAIGHMVDASFCVYGIILSKFKYKQWKWNLVIMYFLLGSFVHGLYDFFLFEGWIILFYIAFLIFIQSWAIIINNCINNSKYFSYRILPQYERLKVFMAMSFSILIILSFVADGLIVGRDHAVTTYWASAFRFTLLIAFYVTGISSFDMMKGYWRKVDFSIIDDFNRNFSFRSLTRIFTNNTIHPQNRVGKKLQLHSPKENVALRAVLGITSGKIVDRVKLRRLNRSFDYNWFKIKLDKPLGLPSKYVQDTIFIQFNSPHLSLEHDKHIRCHLRVLIKSEENDKKILVKNFGDVIVNGHDFEYKN</sequence>
<protein>
    <submittedName>
        <fullName evidence="2">PrsW family intramembrane metalloprotease</fullName>
    </submittedName>
</protein>
<reference evidence="2" key="1">
    <citation type="submission" date="2021-01" db="EMBL/GenBank/DDBJ databases">
        <title>Marivirga sp. nov., isolated from intertidal surface sediments.</title>
        <authorList>
            <person name="Zhang M."/>
        </authorList>
    </citation>
    <scope>NUCLEOTIDE SEQUENCE</scope>
    <source>
        <strain evidence="2">SM1354</strain>
    </source>
</reference>
<comment type="caution">
    <text evidence="2">The sequence shown here is derived from an EMBL/GenBank/DDBJ whole genome shotgun (WGS) entry which is preliminary data.</text>
</comment>
<feature type="transmembrane region" description="Helical" evidence="1">
    <location>
        <begin position="201"/>
        <end position="221"/>
    </location>
</feature>
<keyword evidence="1" id="KW-0472">Membrane</keyword>
<evidence type="ECO:0000313" key="2">
    <source>
        <dbReference type="EMBL" id="MBL0763729.1"/>
    </source>
</evidence>
<keyword evidence="1" id="KW-1133">Transmembrane helix</keyword>
<feature type="transmembrane region" description="Helical" evidence="1">
    <location>
        <begin position="233"/>
        <end position="253"/>
    </location>
</feature>
<feature type="transmembrane region" description="Helical" evidence="1">
    <location>
        <begin position="363"/>
        <end position="381"/>
    </location>
</feature>
<gene>
    <name evidence="2" type="ORF">JKP34_00610</name>
</gene>